<evidence type="ECO:0000313" key="1">
    <source>
        <dbReference type="EMBL" id="KAK3715380.1"/>
    </source>
</evidence>
<keyword evidence="2" id="KW-1185">Reference proteome</keyword>
<dbReference type="Proteomes" id="UP001281147">
    <property type="component" value="Unassembled WGS sequence"/>
</dbReference>
<gene>
    <name evidence="1" type="ORF">LTR37_007108</name>
</gene>
<dbReference type="EMBL" id="JAUTXU010000049">
    <property type="protein sequence ID" value="KAK3715380.1"/>
    <property type="molecule type" value="Genomic_DNA"/>
</dbReference>
<sequence length="431" mass="47219">MSKLNTVTSPSDYSNGNPGGFVKASHAKPRVQKKMKWTPSNDRELLLFGLGKEVNAKEFAAIANYFPEKPTPKAIQERFHKLRTEQLEKIAKVGIPGPTEKIDRVHAQDGDDEEMESSSVAGTPAPNYGAAYMPHGNLDALRSSAPPSMSDIISNIGPDGVEAAGALMDMRNSTPAAPTPRSNVNIPSNTFDSFASGSTTSTSRNNFATPFSNPDSYRSGSFKSQAYGSNYKTPAKPLTTSKQPKKRPAPIFEGEDDFSRESSRDSLGASGWQTVNTPANPPKRTKTSKAPSSSISSATKKNTKKTPAPGIFDPSRETDRMSMDRLALSQQAAKERKKRTALERFHRENFAKQEREKAELEEREQRAQQAREEEAARLAAEAENLYDGDSGAEGGEDGEYEEEDEEEGGEDDMMTEEHVQAYNGLQLIRND</sequence>
<organism evidence="1 2">
    <name type="scientific">Vermiconidia calcicola</name>
    <dbReference type="NCBI Taxonomy" id="1690605"/>
    <lineage>
        <taxon>Eukaryota</taxon>
        <taxon>Fungi</taxon>
        <taxon>Dikarya</taxon>
        <taxon>Ascomycota</taxon>
        <taxon>Pezizomycotina</taxon>
        <taxon>Dothideomycetes</taxon>
        <taxon>Dothideomycetidae</taxon>
        <taxon>Mycosphaerellales</taxon>
        <taxon>Extremaceae</taxon>
        <taxon>Vermiconidia</taxon>
    </lineage>
</organism>
<evidence type="ECO:0000313" key="2">
    <source>
        <dbReference type="Proteomes" id="UP001281147"/>
    </source>
</evidence>
<reference evidence="1" key="1">
    <citation type="submission" date="2023-07" db="EMBL/GenBank/DDBJ databases">
        <title>Black Yeasts Isolated from many extreme environments.</title>
        <authorList>
            <person name="Coleine C."/>
            <person name="Stajich J.E."/>
            <person name="Selbmann L."/>
        </authorList>
    </citation>
    <scope>NUCLEOTIDE SEQUENCE</scope>
    <source>
        <strain evidence="1">CCFEE 5714</strain>
    </source>
</reference>
<protein>
    <submittedName>
        <fullName evidence="1">Uncharacterized protein</fullName>
    </submittedName>
</protein>
<name>A0ACC3NEH8_9PEZI</name>
<accession>A0ACC3NEH8</accession>
<proteinExistence type="predicted"/>
<comment type="caution">
    <text evidence="1">The sequence shown here is derived from an EMBL/GenBank/DDBJ whole genome shotgun (WGS) entry which is preliminary data.</text>
</comment>